<reference evidence="2" key="1">
    <citation type="submission" date="2021-12" db="EMBL/GenBank/DDBJ databases">
        <authorList>
            <person name="Cha I.-T."/>
            <person name="Lee K.-E."/>
            <person name="Park S.-J."/>
        </authorList>
    </citation>
    <scope>NUCLEOTIDE SEQUENCE</scope>
    <source>
        <strain evidence="2">YSM-43</strain>
    </source>
</reference>
<dbReference type="Proteomes" id="UP000830454">
    <property type="component" value="Chromosome"/>
</dbReference>
<keyword evidence="1" id="KW-1133">Transmembrane helix</keyword>
<feature type="transmembrane region" description="Helical" evidence="1">
    <location>
        <begin position="49"/>
        <end position="69"/>
    </location>
</feature>
<evidence type="ECO:0000313" key="2">
    <source>
        <dbReference type="EMBL" id="UOX35604.1"/>
    </source>
</evidence>
<protein>
    <submittedName>
        <fullName evidence="2">DUF1761 domain-containing protein</fullName>
    </submittedName>
</protein>
<reference evidence="2" key="2">
    <citation type="submission" date="2022-04" db="EMBL/GenBank/DDBJ databases">
        <title>Complete Genome Sequence of Flavobacterium sediminilitoris YSM-43, Isolated from a Tidal Sediment.</title>
        <authorList>
            <person name="Lee P.A."/>
        </authorList>
    </citation>
    <scope>NUCLEOTIDE SEQUENCE</scope>
    <source>
        <strain evidence="2">YSM-43</strain>
    </source>
</reference>
<dbReference type="RefSeq" id="WP_246918855.1">
    <property type="nucleotide sequence ID" value="NZ_CP090145.1"/>
</dbReference>
<name>A0ABY4HVQ3_9FLAO</name>
<proteinExistence type="predicted"/>
<dbReference type="Pfam" id="PF08570">
    <property type="entry name" value="DUF1761"/>
    <property type="match status" value="1"/>
</dbReference>
<gene>
    <name evidence="2" type="ORF">LXD69_08780</name>
</gene>
<keyword evidence="3" id="KW-1185">Reference proteome</keyword>
<accession>A0ABY4HVQ3</accession>
<dbReference type="EMBL" id="CP090145">
    <property type="protein sequence ID" value="UOX35604.1"/>
    <property type="molecule type" value="Genomic_DNA"/>
</dbReference>
<sequence>MNFLAILVAALSTFALGAIWYNPKVFGTIWMKESGITEEQAKKGNMIKIFGFAFLFAFLIAFLMPTIVIHETGVIQAAGGNENDPLVIEFLKTHAGKFRSFKHGVLHGTILGIFIALPILGTNALFEQRSWKYIFVNAGYWIVSLAIMGGIICAWK</sequence>
<dbReference type="InterPro" id="IPR013879">
    <property type="entry name" value="DUF1761"/>
</dbReference>
<keyword evidence="1" id="KW-0812">Transmembrane</keyword>
<feature type="transmembrane region" description="Helical" evidence="1">
    <location>
        <begin position="105"/>
        <end position="126"/>
    </location>
</feature>
<keyword evidence="1" id="KW-0472">Membrane</keyword>
<evidence type="ECO:0000256" key="1">
    <source>
        <dbReference type="SAM" id="Phobius"/>
    </source>
</evidence>
<feature type="transmembrane region" description="Helical" evidence="1">
    <location>
        <begin position="138"/>
        <end position="155"/>
    </location>
</feature>
<evidence type="ECO:0000313" key="3">
    <source>
        <dbReference type="Proteomes" id="UP000830454"/>
    </source>
</evidence>
<organism evidence="2 3">
    <name type="scientific">Flavobacterium sediminilitoris</name>
    <dbReference type="NCBI Taxonomy" id="2024526"/>
    <lineage>
        <taxon>Bacteria</taxon>
        <taxon>Pseudomonadati</taxon>
        <taxon>Bacteroidota</taxon>
        <taxon>Flavobacteriia</taxon>
        <taxon>Flavobacteriales</taxon>
        <taxon>Flavobacteriaceae</taxon>
        <taxon>Flavobacterium</taxon>
    </lineage>
</organism>